<accession>A0A1G2D7V4</accession>
<dbReference type="Proteomes" id="UP000177996">
    <property type="component" value="Unassembled WGS sequence"/>
</dbReference>
<dbReference type="EMBL" id="MHLL01000016">
    <property type="protein sequence ID" value="OGZ09724.1"/>
    <property type="molecule type" value="Genomic_DNA"/>
</dbReference>
<dbReference type="STRING" id="1798661.A3D65_05350"/>
<proteinExistence type="predicted"/>
<protein>
    <submittedName>
        <fullName evidence="1">Uncharacterized protein</fullName>
    </submittedName>
</protein>
<comment type="caution">
    <text evidence="1">The sequence shown here is derived from an EMBL/GenBank/DDBJ whole genome shotgun (WGS) entry which is preliminary data.</text>
</comment>
<evidence type="ECO:0000313" key="1">
    <source>
        <dbReference type="EMBL" id="OGZ09724.1"/>
    </source>
</evidence>
<evidence type="ECO:0000313" key="2">
    <source>
        <dbReference type="Proteomes" id="UP000177996"/>
    </source>
</evidence>
<reference evidence="1 2" key="1">
    <citation type="journal article" date="2016" name="Nat. Commun.">
        <title>Thousands of microbial genomes shed light on interconnected biogeochemical processes in an aquifer system.</title>
        <authorList>
            <person name="Anantharaman K."/>
            <person name="Brown C.T."/>
            <person name="Hug L.A."/>
            <person name="Sharon I."/>
            <person name="Castelle C.J."/>
            <person name="Probst A.J."/>
            <person name="Thomas B.C."/>
            <person name="Singh A."/>
            <person name="Wilkins M.J."/>
            <person name="Karaoz U."/>
            <person name="Brodie E.L."/>
            <person name="Williams K.H."/>
            <person name="Hubbard S.S."/>
            <person name="Banfield J.F."/>
        </authorList>
    </citation>
    <scope>NUCLEOTIDE SEQUENCE [LARGE SCALE GENOMIC DNA]</scope>
</reference>
<gene>
    <name evidence="1" type="ORF">A3D65_05350</name>
</gene>
<sequence length="86" mass="9466">MIANLLSFANRFVIALLVCNTPRLCREDARKSASAAADSSKEGEVIPDAMMTVVKNKDIVKSYRAMFNCIWDASPSLGHDEVPVHK</sequence>
<dbReference type="AlphaFoldDB" id="A0A1G2D7V4"/>
<organism evidence="1 2">
    <name type="scientific">Candidatus Lloydbacteria bacterium RIFCSPHIGHO2_02_FULL_50_13</name>
    <dbReference type="NCBI Taxonomy" id="1798661"/>
    <lineage>
        <taxon>Bacteria</taxon>
        <taxon>Candidatus Lloydiibacteriota</taxon>
    </lineage>
</organism>
<name>A0A1G2D7V4_9BACT</name>